<dbReference type="NCBIfam" id="TIGR00745">
    <property type="entry name" value="apbA_panE"/>
    <property type="match status" value="1"/>
</dbReference>
<dbReference type="GO" id="GO:0015940">
    <property type="term" value="P:pantothenate biosynthetic process"/>
    <property type="evidence" value="ECO:0007669"/>
    <property type="project" value="UniProtKB-UniPathway"/>
</dbReference>
<protein>
    <recommendedName>
        <fullName evidence="4">2-dehydropantoate 2-reductase</fullName>
        <ecNumber evidence="4">1.1.1.169</ecNumber>
    </recommendedName>
    <alternativeName>
        <fullName evidence="4">Ketopantoate reductase</fullName>
    </alternativeName>
</protein>
<dbReference type="InterPro" id="IPR013332">
    <property type="entry name" value="KPR_N"/>
</dbReference>
<dbReference type="FunFam" id="3.40.50.720:FF:000307">
    <property type="entry name" value="2-dehydropantoate 2-reductase"/>
    <property type="match status" value="1"/>
</dbReference>
<feature type="domain" description="Ketopantoate reductase C-terminal" evidence="6">
    <location>
        <begin position="178"/>
        <end position="299"/>
    </location>
</feature>
<dbReference type="PANTHER" id="PTHR21708">
    <property type="entry name" value="PROBABLE 2-DEHYDROPANTOATE 2-REDUCTASE"/>
    <property type="match status" value="1"/>
</dbReference>
<name>A0A150MF09_9BACL</name>
<evidence type="ECO:0000256" key="4">
    <source>
        <dbReference type="RuleBase" id="RU362068"/>
    </source>
</evidence>
<evidence type="ECO:0000259" key="5">
    <source>
        <dbReference type="Pfam" id="PF02558"/>
    </source>
</evidence>
<dbReference type="AlphaFoldDB" id="A0A150MF09"/>
<comment type="function">
    <text evidence="4">Catalyzes the NADPH-dependent reduction of ketopantoate into pantoic acid.</text>
</comment>
<evidence type="ECO:0000256" key="2">
    <source>
        <dbReference type="ARBA" id="ARBA00022857"/>
    </source>
</evidence>
<keyword evidence="4" id="KW-0566">Pantothenate biosynthesis</keyword>
<accession>A0A150MF09</accession>
<dbReference type="Pfam" id="PF02558">
    <property type="entry name" value="ApbA"/>
    <property type="match status" value="1"/>
</dbReference>
<dbReference type="FunFam" id="1.10.1040.10:FF:000017">
    <property type="entry name" value="2-dehydropantoate 2-reductase"/>
    <property type="match status" value="1"/>
</dbReference>
<dbReference type="InterPro" id="IPR013328">
    <property type="entry name" value="6PGD_dom2"/>
</dbReference>
<gene>
    <name evidence="7" type="ORF">B4110_0715</name>
</gene>
<comment type="catalytic activity">
    <reaction evidence="4">
        <text>(R)-pantoate + NADP(+) = 2-dehydropantoate + NADPH + H(+)</text>
        <dbReference type="Rhea" id="RHEA:16233"/>
        <dbReference type="ChEBI" id="CHEBI:11561"/>
        <dbReference type="ChEBI" id="CHEBI:15378"/>
        <dbReference type="ChEBI" id="CHEBI:15980"/>
        <dbReference type="ChEBI" id="CHEBI:57783"/>
        <dbReference type="ChEBI" id="CHEBI:58349"/>
        <dbReference type="EC" id="1.1.1.169"/>
    </reaction>
</comment>
<dbReference type="Pfam" id="PF08546">
    <property type="entry name" value="ApbA_C"/>
    <property type="match status" value="1"/>
</dbReference>
<dbReference type="InterPro" id="IPR013752">
    <property type="entry name" value="KPA_reductase"/>
</dbReference>
<dbReference type="EC" id="1.1.1.169" evidence="4"/>
<evidence type="ECO:0000256" key="3">
    <source>
        <dbReference type="ARBA" id="ARBA00023002"/>
    </source>
</evidence>
<evidence type="ECO:0000313" key="7">
    <source>
        <dbReference type="EMBL" id="KYD22862.1"/>
    </source>
</evidence>
<dbReference type="Proteomes" id="UP000075324">
    <property type="component" value="Unassembled WGS sequence"/>
</dbReference>
<dbReference type="RefSeq" id="WP_062679176.1">
    <property type="nucleotide sequence ID" value="NZ_LQYW01000173.1"/>
</dbReference>
<comment type="pathway">
    <text evidence="4">Cofactor biosynthesis; (R)-pantothenate biosynthesis; (R)-pantoate from 3-methyl-2-oxobutanoate: step 2/2.</text>
</comment>
<comment type="similarity">
    <text evidence="1 4">Belongs to the ketopantoate reductase family.</text>
</comment>
<dbReference type="PANTHER" id="PTHR21708:SF26">
    <property type="entry name" value="2-DEHYDROPANTOATE 2-REDUCTASE"/>
    <property type="match status" value="1"/>
</dbReference>
<dbReference type="GO" id="GO:0008677">
    <property type="term" value="F:2-dehydropantoate 2-reductase activity"/>
    <property type="evidence" value="ECO:0007669"/>
    <property type="project" value="UniProtKB-EC"/>
</dbReference>
<dbReference type="InterPro" id="IPR003710">
    <property type="entry name" value="ApbA"/>
</dbReference>
<dbReference type="UniPathway" id="UPA00028">
    <property type="reaction ID" value="UER00004"/>
</dbReference>
<dbReference type="SUPFAM" id="SSF48179">
    <property type="entry name" value="6-phosphogluconate dehydrogenase C-terminal domain-like"/>
    <property type="match status" value="1"/>
</dbReference>
<proteinExistence type="inferred from homology"/>
<dbReference type="GO" id="GO:0005737">
    <property type="term" value="C:cytoplasm"/>
    <property type="evidence" value="ECO:0007669"/>
    <property type="project" value="TreeGrafter"/>
</dbReference>
<dbReference type="Gene3D" id="3.40.50.720">
    <property type="entry name" value="NAD(P)-binding Rossmann-like Domain"/>
    <property type="match status" value="1"/>
</dbReference>
<keyword evidence="3 4" id="KW-0560">Oxidoreductase</keyword>
<sequence length="314" mass="35327">MRILVVGAGAVGGYFGGRLLEKGVDVTFLVRKRRKKQLQERGLVIRSVHGDAVLNPKLLVAGESAELFDVVIFSNKAYHLPEAIRDVKPYVGEKTMILPLLNGMAHMEILWNEFGKENVLGGLCFIETTLNEHGEIAQTSASHDVRFGEWSGERTERVLALEQLFSGCNARFRLSEHIATDMWNKYLFIATMSGVTTLFRAPIGPIRSGKYGQEIIFGLLKEIAAVMRAHGAPIADDIEEKQLAQLNRIEATMKSSMQRDMEKGQLIEADHLQGYLLSLAEQYEIETPLLKLAYHNLKIYKYNRRKPMQGVARL</sequence>
<organism evidence="7 8">
    <name type="scientific">Parageobacillus toebii</name>
    <dbReference type="NCBI Taxonomy" id="153151"/>
    <lineage>
        <taxon>Bacteria</taxon>
        <taxon>Bacillati</taxon>
        <taxon>Bacillota</taxon>
        <taxon>Bacilli</taxon>
        <taxon>Bacillales</taxon>
        <taxon>Anoxybacillaceae</taxon>
        <taxon>Parageobacillus</taxon>
    </lineage>
</organism>
<comment type="caution">
    <text evidence="7">The sequence shown here is derived from an EMBL/GenBank/DDBJ whole genome shotgun (WGS) entry which is preliminary data.</text>
</comment>
<evidence type="ECO:0000256" key="1">
    <source>
        <dbReference type="ARBA" id="ARBA00007870"/>
    </source>
</evidence>
<keyword evidence="2 4" id="KW-0521">NADP</keyword>
<evidence type="ECO:0000313" key="8">
    <source>
        <dbReference type="Proteomes" id="UP000075324"/>
    </source>
</evidence>
<reference evidence="7 8" key="1">
    <citation type="submission" date="2016-01" db="EMBL/GenBank/DDBJ databases">
        <title>Draft Genome Sequences of Seven Thermophilic Sporeformers Isolated from Foods.</title>
        <authorList>
            <person name="Berendsen E.M."/>
            <person name="Wells-Bennik M.H."/>
            <person name="Krawcyk A.O."/>
            <person name="De Jong A."/>
            <person name="Holsappel S."/>
            <person name="Eijlander R.T."/>
            <person name="Kuipers O.P."/>
        </authorList>
    </citation>
    <scope>NUCLEOTIDE SEQUENCE [LARGE SCALE GENOMIC DNA]</scope>
    <source>
        <strain evidence="7 8">B4110</strain>
    </source>
</reference>
<dbReference type="PATRIC" id="fig|153151.4.peg.1999"/>
<feature type="domain" description="Ketopantoate reductase N-terminal" evidence="5">
    <location>
        <begin position="3"/>
        <end position="151"/>
    </location>
</feature>
<evidence type="ECO:0000259" key="6">
    <source>
        <dbReference type="Pfam" id="PF08546"/>
    </source>
</evidence>
<dbReference type="EMBL" id="LQYW01000173">
    <property type="protein sequence ID" value="KYD22862.1"/>
    <property type="molecule type" value="Genomic_DNA"/>
</dbReference>
<dbReference type="NCBIfam" id="NF005094">
    <property type="entry name" value="PRK06522.2-5"/>
    <property type="match status" value="1"/>
</dbReference>
<dbReference type="Gene3D" id="1.10.1040.10">
    <property type="entry name" value="N-(1-d-carboxylethyl)-l-norvaline Dehydrogenase, domain 2"/>
    <property type="match status" value="1"/>
</dbReference>
<dbReference type="SUPFAM" id="SSF51735">
    <property type="entry name" value="NAD(P)-binding Rossmann-fold domains"/>
    <property type="match status" value="1"/>
</dbReference>
<dbReference type="InterPro" id="IPR036291">
    <property type="entry name" value="NAD(P)-bd_dom_sf"/>
</dbReference>
<dbReference type="InterPro" id="IPR008927">
    <property type="entry name" value="6-PGluconate_DH-like_C_sf"/>
</dbReference>
<dbReference type="InterPro" id="IPR051402">
    <property type="entry name" value="KPR-Related"/>
</dbReference>